<keyword evidence="2" id="KW-1185">Reference proteome</keyword>
<dbReference type="EMBL" id="MU794830">
    <property type="protein sequence ID" value="KAJ3779473.1"/>
    <property type="molecule type" value="Genomic_DNA"/>
</dbReference>
<evidence type="ECO:0000313" key="2">
    <source>
        <dbReference type="Proteomes" id="UP001163798"/>
    </source>
</evidence>
<evidence type="ECO:0000313" key="1">
    <source>
        <dbReference type="EMBL" id="KAJ3779473.1"/>
    </source>
</evidence>
<reference evidence="1" key="1">
    <citation type="submission" date="2022-08" db="EMBL/GenBank/DDBJ databases">
        <authorList>
            <consortium name="DOE Joint Genome Institute"/>
            <person name="Min B."/>
            <person name="Riley R."/>
            <person name="Sierra-Patev S."/>
            <person name="Naranjo-Ortiz M."/>
            <person name="Looney B."/>
            <person name="Konkel Z."/>
            <person name="Slot J.C."/>
            <person name="Sakamoto Y."/>
            <person name="Steenwyk J.L."/>
            <person name="Rokas A."/>
            <person name="Carro J."/>
            <person name="Camarero S."/>
            <person name="Ferreira P."/>
            <person name="Molpeceres G."/>
            <person name="Ruiz-Duenas F.J."/>
            <person name="Serrano A."/>
            <person name="Henrissat B."/>
            <person name="Drula E."/>
            <person name="Hughes K.W."/>
            <person name="Mata J.L."/>
            <person name="Ishikawa N.K."/>
            <person name="Vargas-Isla R."/>
            <person name="Ushijima S."/>
            <person name="Smith C.A."/>
            <person name="Ahrendt S."/>
            <person name="Andreopoulos W."/>
            <person name="He G."/>
            <person name="Labutti K."/>
            <person name="Lipzen A."/>
            <person name="Ng V."/>
            <person name="Sandor L."/>
            <person name="Barry K."/>
            <person name="Martinez A.T."/>
            <person name="Xiao Y."/>
            <person name="Gibbons J.G."/>
            <person name="Terashima K."/>
            <person name="Hibbett D.S."/>
            <person name="Grigoriev I.V."/>
        </authorList>
    </citation>
    <scope>NUCLEOTIDE SEQUENCE</scope>
    <source>
        <strain evidence="1">TFB10291</strain>
    </source>
</reference>
<accession>A0AA38KB18</accession>
<dbReference type="AlphaFoldDB" id="A0AA38KB18"/>
<protein>
    <submittedName>
        <fullName evidence="1">Uncharacterized protein</fullName>
    </submittedName>
</protein>
<name>A0AA38KB18_9AGAR</name>
<gene>
    <name evidence="1" type="ORF">GGU10DRAFT_403500</name>
</gene>
<dbReference type="Proteomes" id="UP001163798">
    <property type="component" value="Unassembled WGS sequence"/>
</dbReference>
<comment type="caution">
    <text evidence="1">The sequence shown here is derived from an EMBL/GenBank/DDBJ whole genome shotgun (WGS) entry which is preliminary data.</text>
</comment>
<proteinExistence type="predicted"/>
<organism evidence="1 2">
    <name type="scientific">Lentinula aff. detonsa</name>
    <dbReference type="NCBI Taxonomy" id="2804958"/>
    <lineage>
        <taxon>Eukaryota</taxon>
        <taxon>Fungi</taxon>
        <taxon>Dikarya</taxon>
        <taxon>Basidiomycota</taxon>
        <taxon>Agaricomycotina</taxon>
        <taxon>Agaricomycetes</taxon>
        <taxon>Agaricomycetidae</taxon>
        <taxon>Agaricales</taxon>
        <taxon>Marasmiineae</taxon>
        <taxon>Omphalotaceae</taxon>
        <taxon>Lentinula</taxon>
    </lineage>
</organism>
<sequence>MYPAQDTASSPMPYDPASVYLLETMVSISCQVPHHIEDLWPILFEHLSALLHHDSAGQYSILLIERAVAGLLHLCLILAQKPSLRDQICVSLDLLSGLPPGVASSVAEQIVVGIILLVQKYREIIKSQTEWKLVFALLRSTLTHSEAARLSFDLVNSLVADGPEQLVTMDNFSALLTLLNDFATIAGGTVEAHQNQRRRHGPLTVSTSFVGVPGFQ</sequence>